<name>A0A9N9EG81_9GLOM</name>
<dbReference type="InterPro" id="IPR011990">
    <property type="entry name" value="TPR-like_helical_dom_sf"/>
</dbReference>
<dbReference type="Proteomes" id="UP000789570">
    <property type="component" value="Unassembled WGS sequence"/>
</dbReference>
<sequence>MSRFTPSKTLFKDSKEIDNYVLHNFGKKPTSIQIKHYWNSIAKLYFNLGNYSMTAEFLFRLLLISPQNYEALELLGTTYKKQEKLSSALEYYERALLIPNAPQTLAYDAAELCIQLAKMQKEESEIKRLTTKALHWIERSRSLNNNKYDILAIQLLQKTYAILVRYAEKQLDKRSCLKRREGMPPVVTIKWIDDSVKDLISLEETFIDPSLQILLTKSLLKIQDYQRAWKHITQRRYNFVDSLEWNNFIKSTFSKLKLEATIDNQKDPLHEPTELIFFAHDNVVRLSLSLFREESVRLVKEFSDSVKTWGIPESQNLQLVEKWTRFQQEYQSRSLRHDGYFQLYLVSSDLVQFQNASIIQKNQYHLNAAYLKFKSCLYFRRETFRDPTRPISHFIYLMCQRISDVSHQLLVLLQCFDYLWLNKNDEANVIFRSHSKNDDATQNFVLPGHKKFLKNLHREVGKKSLTELNMLKWLSKTALQIDKIAFCAPYDLDRFLMISAWYIENGEIRDFLRLIFPNLQDCLKMKEPRKAANEQESPIKAITTLFENVSSLDQLGTNWEEFLSKRAVTTRKSSIVEIPTLVDIEFFLLILLIQRQYHCINRLGAKTLGQILYLTSRGCWKTSVNQKRFWQTLLSFYGKNDPDKRIYASNLMPNEEFTQCLREIRGDINIRDYDFYDDQGKLIVNLQKDLFLIMAVLYESMIHHHHRSRFVEGLRCVETYQNWDQNISKKEPTSFSLYEKHERFFILDTEIKEPGYRVFIPDNNDLGPNDLTEHLSTIFNLHDESTILQNYSVNCQFDASIDDIDTFLEENSSTDQIDISFENESNVDDCDSDGEYVQTSMENNLDIFAEPLNQEANLISDESINEEKSVLSDCFVDISEGENEESDEEDEENGDENEESDEKDEEDEDENENLYEEENLEDDESLDDDLNLINDENLNDDLNLNDNENLNDDLNLNDNENLNDDLKLNDDENLDDDEVLEEQFHSMNVTSQGNMPVHEKPLIGADTSFSAIDKRFEEDWEVSMIRNVEDGVKTDLLKEITEGSSQENKVDDKNDENLIGQLPILPITDEEVNLEIEDTNPS</sequence>
<proteinExistence type="predicted"/>
<organism evidence="3 4">
    <name type="scientific">Funneliformis caledonium</name>
    <dbReference type="NCBI Taxonomy" id="1117310"/>
    <lineage>
        <taxon>Eukaryota</taxon>
        <taxon>Fungi</taxon>
        <taxon>Fungi incertae sedis</taxon>
        <taxon>Mucoromycota</taxon>
        <taxon>Glomeromycotina</taxon>
        <taxon>Glomeromycetes</taxon>
        <taxon>Glomerales</taxon>
        <taxon>Glomeraceae</taxon>
        <taxon>Funneliformis</taxon>
    </lineage>
</organism>
<keyword evidence="4" id="KW-1185">Reference proteome</keyword>
<protein>
    <submittedName>
        <fullName evidence="3">5393_t:CDS:1</fullName>
    </submittedName>
</protein>
<dbReference type="SMART" id="SM00028">
    <property type="entry name" value="TPR"/>
    <property type="match status" value="2"/>
</dbReference>
<feature type="repeat" description="TPR" evidence="1">
    <location>
        <begin position="69"/>
        <end position="102"/>
    </location>
</feature>
<feature type="region of interest" description="Disordered" evidence="2">
    <location>
        <begin position="880"/>
        <end position="926"/>
    </location>
</feature>
<gene>
    <name evidence="3" type="ORF">FCALED_LOCUS12238</name>
</gene>
<dbReference type="SUPFAM" id="SSF48452">
    <property type="entry name" value="TPR-like"/>
    <property type="match status" value="1"/>
</dbReference>
<comment type="caution">
    <text evidence="3">The sequence shown here is derived from an EMBL/GenBank/DDBJ whole genome shotgun (WGS) entry which is preliminary data.</text>
</comment>
<evidence type="ECO:0000313" key="4">
    <source>
        <dbReference type="Proteomes" id="UP000789570"/>
    </source>
</evidence>
<accession>A0A9N9EG81</accession>
<dbReference type="AlphaFoldDB" id="A0A9N9EG81"/>
<dbReference type="PROSITE" id="PS50005">
    <property type="entry name" value="TPR"/>
    <property type="match status" value="1"/>
</dbReference>
<dbReference type="Gene3D" id="1.25.40.10">
    <property type="entry name" value="Tetratricopeptide repeat domain"/>
    <property type="match status" value="1"/>
</dbReference>
<evidence type="ECO:0000256" key="1">
    <source>
        <dbReference type="PROSITE-ProRule" id="PRU00339"/>
    </source>
</evidence>
<dbReference type="OrthoDB" id="2357150at2759"/>
<evidence type="ECO:0000256" key="2">
    <source>
        <dbReference type="SAM" id="MobiDB-lite"/>
    </source>
</evidence>
<dbReference type="EMBL" id="CAJVPQ010005790">
    <property type="protein sequence ID" value="CAG8675680.1"/>
    <property type="molecule type" value="Genomic_DNA"/>
</dbReference>
<dbReference type="InterPro" id="IPR019734">
    <property type="entry name" value="TPR_rpt"/>
</dbReference>
<evidence type="ECO:0000313" key="3">
    <source>
        <dbReference type="EMBL" id="CAG8675680.1"/>
    </source>
</evidence>
<keyword evidence="1" id="KW-0802">TPR repeat</keyword>
<reference evidence="3" key="1">
    <citation type="submission" date="2021-06" db="EMBL/GenBank/DDBJ databases">
        <authorList>
            <person name="Kallberg Y."/>
            <person name="Tangrot J."/>
            <person name="Rosling A."/>
        </authorList>
    </citation>
    <scope>NUCLEOTIDE SEQUENCE</scope>
    <source>
        <strain evidence="3">UK204</strain>
    </source>
</reference>